<sequence length="674" mass="72877">MSRAKSRIQTDVCGDCGSADPSWASINRGILLCADCCSVHRSLGRHISQVKSLRQGSWQPSVLNFVNQLNAHGANSVWEHLLLDSAAPKSLKRKPAPKDAVHPTKADFIRAKHVQLAYVLKPTFQAEEGSSLELELSKQLHASVRAGNLETSLRLLVQGADPNFYHEDKGSTPLHVAVKSGQLSQIELLLVYGADVNALDAQGNTPLELARQAKQSVIAERLLEVMYEVTDRLTFFLIGKKPNHASGQHLLIPGQSKKEMSEQLKIARGKLQLVPNRMFEELVMDLYDEVDRRETEAIWATSTLNPDSGAVPFLPTNPHLSATRNQGRQKLARFSQQEFAGLLMDVLLDAHRRQNMANLRPMDGPLPAGLAQLKAAALAPGGGRSVSNVEVETLRQRIQDQELTIHELRSMIQKLASENNQLKSSIDTKDHDVQLRIDSHLNGSGGASEGSPERDQEARQAAAAAAAAYAKRPVSMYETRQTPRDESRPPITQSLYSMAPAGGSASMDPGNGTQVNGGTGAGQLPSFEEVKRRTDVVARRIKDLFAAMKDLSQREAFVPSAERIRLAVVDLMALFPASIIASESLRGALQQLNFHGNLIQAECARLQQCLAAEGMVATAAGTVPNGGGGGGGAGVAGAAKPLAESIQQSMEQVRGCAYDLAMSTKMLITHLQQA</sequence>
<dbReference type="Gene3D" id="1.20.120.330">
    <property type="entry name" value="Nucleotidyltransferases domain 2"/>
    <property type="match status" value="1"/>
</dbReference>
<dbReference type="GO" id="GO:0007420">
    <property type="term" value="P:brain development"/>
    <property type="evidence" value="ECO:0007669"/>
    <property type="project" value="InterPro"/>
</dbReference>
<organism evidence="12">
    <name type="scientific">Anopheles coluzzii</name>
    <name type="common">African malaria mosquito</name>
    <dbReference type="NCBI Taxonomy" id="1518534"/>
    <lineage>
        <taxon>Eukaryota</taxon>
        <taxon>Metazoa</taxon>
        <taxon>Ecdysozoa</taxon>
        <taxon>Arthropoda</taxon>
        <taxon>Hexapoda</taxon>
        <taxon>Insecta</taxon>
        <taxon>Pterygota</taxon>
        <taxon>Neoptera</taxon>
        <taxon>Endopterygota</taxon>
        <taxon>Diptera</taxon>
        <taxon>Nematocera</taxon>
        <taxon>Culicoidea</taxon>
        <taxon>Culicidae</taxon>
        <taxon>Anophelinae</taxon>
        <taxon>Anopheles</taxon>
    </lineage>
</organism>
<protein>
    <recommendedName>
        <fullName evidence="11">Arf-GAP domain-containing protein</fullName>
    </recommendedName>
</protein>
<dbReference type="GO" id="GO:0005096">
    <property type="term" value="F:GTPase activator activity"/>
    <property type="evidence" value="ECO:0007669"/>
    <property type="project" value="UniProtKB-KW"/>
</dbReference>
<dbReference type="GO" id="GO:0031267">
    <property type="term" value="F:small GTPase binding"/>
    <property type="evidence" value="ECO:0007669"/>
    <property type="project" value="TreeGrafter"/>
</dbReference>
<dbReference type="PRINTS" id="PR00405">
    <property type="entry name" value="REVINTRACTNG"/>
</dbReference>
<evidence type="ECO:0000256" key="10">
    <source>
        <dbReference type="SAM" id="MobiDB-lite"/>
    </source>
</evidence>
<dbReference type="InterPro" id="IPR002110">
    <property type="entry name" value="Ankyrin_rpt"/>
</dbReference>
<dbReference type="InterPro" id="IPR001164">
    <property type="entry name" value="ArfGAP_dom"/>
</dbReference>
<keyword evidence="1" id="KW-0343">GTPase activation</keyword>
<dbReference type="SUPFAM" id="SSF57863">
    <property type="entry name" value="ArfGap/RecO-like zinc finger"/>
    <property type="match status" value="1"/>
</dbReference>
<evidence type="ECO:0000256" key="2">
    <source>
        <dbReference type="ARBA" id="ARBA00022723"/>
    </source>
</evidence>
<feature type="region of interest" description="Disordered" evidence="10">
    <location>
        <begin position="438"/>
        <end position="525"/>
    </location>
</feature>
<evidence type="ECO:0000256" key="4">
    <source>
        <dbReference type="ARBA" id="ARBA00022771"/>
    </source>
</evidence>
<dbReference type="Pfam" id="PF08518">
    <property type="entry name" value="GIT_SHD"/>
    <property type="match status" value="2"/>
</dbReference>
<evidence type="ECO:0000256" key="6">
    <source>
        <dbReference type="ARBA" id="ARBA00023043"/>
    </source>
</evidence>
<dbReference type="InterPro" id="IPR047161">
    <property type="entry name" value="GIT-like"/>
</dbReference>
<dbReference type="GO" id="GO:0008270">
    <property type="term" value="F:zinc ion binding"/>
    <property type="evidence" value="ECO:0007669"/>
    <property type="project" value="UniProtKB-KW"/>
</dbReference>
<evidence type="ECO:0000259" key="11">
    <source>
        <dbReference type="PROSITE" id="PS50115"/>
    </source>
</evidence>
<dbReference type="Pfam" id="PF01412">
    <property type="entry name" value="ArfGap"/>
    <property type="match status" value="1"/>
</dbReference>
<dbReference type="InterPro" id="IPR013724">
    <property type="entry name" value="GIT_SHD"/>
</dbReference>
<dbReference type="InterPro" id="IPR022018">
    <property type="entry name" value="GIT1_C"/>
</dbReference>
<evidence type="ECO:0000256" key="1">
    <source>
        <dbReference type="ARBA" id="ARBA00022468"/>
    </source>
</evidence>
<dbReference type="PANTHER" id="PTHR46097:SF3">
    <property type="entry name" value="ARF GTPASE-ACTIVATING PROTEIN GIT"/>
    <property type="match status" value="1"/>
</dbReference>
<feature type="repeat" description="ANK" evidence="7">
    <location>
        <begin position="169"/>
        <end position="201"/>
    </location>
</feature>
<evidence type="ECO:0000256" key="7">
    <source>
        <dbReference type="PROSITE-ProRule" id="PRU00023"/>
    </source>
</evidence>
<keyword evidence="6 7" id="KW-0040">ANK repeat</keyword>
<dbReference type="PROSITE" id="PS50088">
    <property type="entry name" value="ANK_REPEAT"/>
    <property type="match status" value="1"/>
</dbReference>
<name>A0A8W7PGY0_ANOCL</name>
<evidence type="ECO:0000256" key="3">
    <source>
        <dbReference type="ARBA" id="ARBA00022737"/>
    </source>
</evidence>
<dbReference type="SUPFAM" id="SSF48403">
    <property type="entry name" value="Ankyrin repeat"/>
    <property type="match status" value="1"/>
</dbReference>
<dbReference type="Pfam" id="PF12796">
    <property type="entry name" value="Ank_2"/>
    <property type="match status" value="1"/>
</dbReference>
<keyword evidence="4 8" id="KW-0863">Zinc-finger</keyword>
<evidence type="ECO:0000256" key="8">
    <source>
        <dbReference type="PROSITE-ProRule" id="PRU00288"/>
    </source>
</evidence>
<feature type="coiled-coil region" evidence="9">
    <location>
        <begin position="391"/>
        <end position="425"/>
    </location>
</feature>
<dbReference type="Gene3D" id="1.25.40.20">
    <property type="entry name" value="Ankyrin repeat-containing domain"/>
    <property type="match status" value="1"/>
</dbReference>
<dbReference type="PANTHER" id="PTHR46097">
    <property type="entry name" value="G PROTEIN-COUPLED RECEPTOR KINASE INTERACTING ARFGAP"/>
    <property type="match status" value="1"/>
</dbReference>
<dbReference type="VEuPathDB" id="VectorBase:ACON2_029388"/>
<proteinExistence type="predicted"/>
<feature type="domain" description="Arf-GAP" evidence="11">
    <location>
        <begin position="1"/>
        <end position="128"/>
    </location>
</feature>
<dbReference type="InterPro" id="IPR038508">
    <property type="entry name" value="ArfGAP_dom_sf"/>
</dbReference>
<dbReference type="InterPro" id="IPR036770">
    <property type="entry name" value="Ankyrin_rpt-contain_sf"/>
</dbReference>
<feature type="compositionally biased region" description="Low complexity" evidence="10">
    <location>
        <begin position="461"/>
        <end position="470"/>
    </location>
</feature>
<dbReference type="PROSITE" id="PS50297">
    <property type="entry name" value="ANK_REP_REGION"/>
    <property type="match status" value="1"/>
</dbReference>
<dbReference type="AlphaFoldDB" id="A0A8W7PGY0"/>
<dbReference type="GO" id="GO:0008277">
    <property type="term" value="P:regulation of G protein-coupled receptor signaling pathway"/>
    <property type="evidence" value="ECO:0007669"/>
    <property type="project" value="TreeGrafter"/>
</dbReference>
<keyword evidence="5" id="KW-0862">Zinc</keyword>
<keyword evidence="3" id="KW-0677">Repeat</keyword>
<dbReference type="GO" id="GO:0098793">
    <property type="term" value="C:presynapse"/>
    <property type="evidence" value="ECO:0007669"/>
    <property type="project" value="GOC"/>
</dbReference>
<dbReference type="SMART" id="SM00555">
    <property type="entry name" value="GIT"/>
    <property type="match status" value="2"/>
</dbReference>
<dbReference type="GO" id="GO:0036465">
    <property type="term" value="P:synaptic vesicle recycling"/>
    <property type="evidence" value="ECO:0007669"/>
    <property type="project" value="TreeGrafter"/>
</dbReference>
<evidence type="ECO:0000256" key="9">
    <source>
        <dbReference type="SAM" id="Coils"/>
    </source>
</evidence>
<keyword evidence="2" id="KW-0479">Metal-binding</keyword>
<dbReference type="Proteomes" id="UP000075882">
    <property type="component" value="Unassembled WGS sequence"/>
</dbReference>
<dbReference type="SMART" id="SM00248">
    <property type="entry name" value="ANK"/>
    <property type="match status" value="3"/>
</dbReference>
<dbReference type="PROSITE" id="PS50115">
    <property type="entry name" value="ARFGAP"/>
    <property type="match status" value="1"/>
</dbReference>
<dbReference type="GO" id="GO:0032012">
    <property type="term" value="P:regulation of ARF protein signal transduction"/>
    <property type="evidence" value="ECO:0007669"/>
    <property type="project" value="InterPro"/>
</dbReference>
<dbReference type="InterPro" id="IPR037278">
    <property type="entry name" value="ARFGAP/RecO"/>
</dbReference>
<accession>A0A8W7PGY0</accession>
<dbReference type="EnsemblMetazoa" id="ACOM031588-RA">
    <property type="protein sequence ID" value="ACOM031588-PA.2"/>
    <property type="gene ID" value="ACOM031588"/>
</dbReference>
<dbReference type="Pfam" id="PF12205">
    <property type="entry name" value="GIT1_C"/>
    <property type="match status" value="1"/>
</dbReference>
<dbReference type="SMART" id="SM00105">
    <property type="entry name" value="ArfGap"/>
    <property type="match status" value="1"/>
</dbReference>
<evidence type="ECO:0000256" key="5">
    <source>
        <dbReference type="ARBA" id="ARBA00022833"/>
    </source>
</evidence>
<evidence type="ECO:0000313" key="12">
    <source>
        <dbReference type="EnsemblMetazoa" id="ACOM031588-PA.2"/>
    </source>
</evidence>
<dbReference type="Gene3D" id="1.10.220.150">
    <property type="entry name" value="Arf GTPase activating protein"/>
    <property type="match status" value="1"/>
</dbReference>
<reference evidence="12" key="1">
    <citation type="submission" date="2022-08" db="UniProtKB">
        <authorList>
            <consortium name="EnsemblMetazoa"/>
        </authorList>
    </citation>
    <scope>IDENTIFICATION</scope>
</reference>
<dbReference type="CDD" id="cd08833">
    <property type="entry name" value="ArfGap_GIT"/>
    <property type="match status" value="1"/>
</dbReference>
<keyword evidence="9" id="KW-0175">Coiled coil</keyword>